<accession>A0A8H8DBH9</accession>
<gene>
    <name evidence="2" type="ORF">I9W82_005392</name>
</gene>
<protein>
    <recommendedName>
        <fullName evidence="4">Retrotransposon gag domain-containing protein</fullName>
    </recommendedName>
</protein>
<dbReference type="GeneID" id="93654021"/>
<evidence type="ECO:0008006" key="4">
    <source>
        <dbReference type="Google" id="ProtNLM"/>
    </source>
</evidence>
<dbReference type="Proteomes" id="UP000669133">
    <property type="component" value="Unassembled WGS sequence"/>
</dbReference>
<evidence type="ECO:0000256" key="1">
    <source>
        <dbReference type="SAM" id="MobiDB-lite"/>
    </source>
</evidence>
<proteinExistence type="predicted"/>
<sequence length="306" mass="35623">MPPKQSYRKRQKVTKRPPGPVEPMKKSQWIENQDSNDYRVKHAYIFSGLDDQLHIEFVITQINFRLFARSQTKEKLMLWDLEDFVSTHLVGGALMWFQDYIKEQGNTTIETRMINAFDNSNSTASTADASETFKYEAFLKAFRDKFKKPEHLPMLQTKLSTIKQMDQSYRFFKKRFDETLNLFTVEERKASESFIVGVFKTAVNKDYRVAASLIKTLDDINDLKEIPDERIKRYKYNMVMEQRKRFEGVQDTKKFCKNHPNSVSHTTAECKMGAQVGSKDKSRPGFGKGKPFVKKPTATDSSQSKN</sequence>
<dbReference type="OrthoDB" id="1357022at2759"/>
<dbReference type="RefSeq" id="XP_067546872.1">
    <property type="nucleotide sequence ID" value="XM_067694564.1"/>
</dbReference>
<reference evidence="2 3" key="1">
    <citation type="submission" date="2020-12" db="EMBL/GenBank/DDBJ databases">
        <title>Effect of drift, selection, and recombination on the evolution of hybrid genomes in Candida yeast pathogens.</title>
        <authorList>
            <person name="Mixao V."/>
            <person name="Ksiezopolska E."/>
            <person name="Saus E."/>
            <person name="Boekhout T."/>
            <person name="Gacser A."/>
            <person name="Gabaldon T."/>
        </authorList>
    </citation>
    <scope>NUCLEOTIDE SEQUENCE [LARGE SCALE GENOMIC DNA]</scope>
    <source>
        <strain evidence="2 3">BP57</strain>
    </source>
</reference>
<dbReference type="EMBL" id="JAEOAQ010000007">
    <property type="protein sequence ID" value="KAG5417756.1"/>
    <property type="molecule type" value="Genomic_DNA"/>
</dbReference>
<evidence type="ECO:0000313" key="3">
    <source>
        <dbReference type="Proteomes" id="UP000669133"/>
    </source>
</evidence>
<feature type="region of interest" description="Disordered" evidence="1">
    <location>
        <begin position="1"/>
        <end position="26"/>
    </location>
</feature>
<dbReference type="AlphaFoldDB" id="A0A8H8DBH9"/>
<feature type="compositionally biased region" description="Basic residues" evidence="1">
    <location>
        <begin position="1"/>
        <end position="15"/>
    </location>
</feature>
<feature type="region of interest" description="Disordered" evidence="1">
    <location>
        <begin position="258"/>
        <end position="306"/>
    </location>
</feature>
<organism evidence="2 3">
    <name type="scientific">Candida metapsilosis</name>
    <dbReference type="NCBI Taxonomy" id="273372"/>
    <lineage>
        <taxon>Eukaryota</taxon>
        <taxon>Fungi</taxon>
        <taxon>Dikarya</taxon>
        <taxon>Ascomycota</taxon>
        <taxon>Saccharomycotina</taxon>
        <taxon>Pichiomycetes</taxon>
        <taxon>Debaryomycetaceae</taxon>
        <taxon>Candida/Lodderomyces clade</taxon>
        <taxon>Candida</taxon>
    </lineage>
</organism>
<keyword evidence="3" id="KW-1185">Reference proteome</keyword>
<comment type="caution">
    <text evidence="2">The sequence shown here is derived from an EMBL/GenBank/DDBJ whole genome shotgun (WGS) entry which is preliminary data.</text>
</comment>
<name>A0A8H8DBH9_9ASCO</name>
<evidence type="ECO:0000313" key="2">
    <source>
        <dbReference type="EMBL" id="KAG5417756.1"/>
    </source>
</evidence>